<dbReference type="Gene3D" id="1.20.1250.20">
    <property type="entry name" value="MFS general substrate transporter like domains"/>
    <property type="match status" value="2"/>
</dbReference>
<dbReference type="InterPro" id="IPR020846">
    <property type="entry name" value="MFS_dom"/>
</dbReference>
<evidence type="ECO:0000313" key="7">
    <source>
        <dbReference type="EMBL" id="SDR84803.1"/>
    </source>
</evidence>
<dbReference type="InterPro" id="IPR036259">
    <property type="entry name" value="MFS_trans_sf"/>
</dbReference>
<keyword evidence="3 5" id="KW-1133">Transmembrane helix</keyword>
<dbReference type="Pfam" id="PF07690">
    <property type="entry name" value="MFS_1"/>
    <property type="match status" value="2"/>
</dbReference>
<feature type="transmembrane region" description="Helical" evidence="5">
    <location>
        <begin position="415"/>
        <end position="434"/>
    </location>
</feature>
<dbReference type="SUPFAM" id="SSF103473">
    <property type="entry name" value="MFS general substrate transporter"/>
    <property type="match status" value="1"/>
</dbReference>
<dbReference type="Proteomes" id="UP000181956">
    <property type="component" value="Chromosome I"/>
</dbReference>
<comment type="subcellular location">
    <subcellularLocation>
        <location evidence="1">Cell membrane</location>
        <topology evidence="1">Multi-pass membrane protein</topology>
    </subcellularLocation>
</comment>
<feature type="transmembrane region" description="Helical" evidence="5">
    <location>
        <begin position="102"/>
        <end position="122"/>
    </location>
</feature>
<evidence type="ECO:0000256" key="4">
    <source>
        <dbReference type="ARBA" id="ARBA00023136"/>
    </source>
</evidence>
<feature type="transmembrane region" description="Helical" evidence="5">
    <location>
        <begin position="252"/>
        <end position="273"/>
    </location>
</feature>
<keyword evidence="4 5" id="KW-0472">Membrane</keyword>
<dbReference type="GO" id="GO:0005886">
    <property type="term" value="C:plasma membrane"/>
    <property type="evidence" value="ECO:0007669"/>
    <property type="project" value="UniProtKB-SubCell"/>
</dbReference>
<feature type="transmembrane region" description="Helical" evidence="5">
    <location>
        <begin position="389"/>
        <end position="409"/>
    </location>
</feature>
<evidence type="ECO:0000256" key="2">
    <source>
        <dbReference type="ARBA" id="ARBA00022692"/>
    </source>
</evidence>
<protein>
    <submittedName>
        <fullName evidence="7">Na+/melibiose symporter</fullName>
    </submittedName>
</protein>
<organism evidence="7 8">
    <name type="scientific">Microterricola viridarii</name>
    <dbReference type="NCBI Taxonomy" id="412690"/>
    <lineage>
        <taxon>Bacteria</taxon>
        <taxon>Bacillati</taxon>
        <taxon>Actinomycetota</taxon>
        <taxon>Actinomycetes</taxon>
        <taxon>Micrococcales</taxon>
        <taxon>Microbacteriaceae</taxon>
        <taxon>Microterricola</taxon>
    </lineage>
</organism>
<evidence type="ECO:0000256" key="5">
    <source>
        <dbReference type="SAM" id="Phobius"/>
    </source>
</evidence>
<dbReference type="PANTHER" id="PTHR23528:SF1">
    <property type="entry name" value="MAJOR FACILITATOR SUPERFAMILY (MFS) PROFILE DOMAIN-CONTAINING PROTEIN"/>
    <property type="match status" value="1"/>
</dbReference>
<feature type="transmembrane region" description="Helical" evidence="5">
    <location>
        <begin position="69"/>
        <end position="90"/>
    </location>
</feature>
<accession>A0A1H1MDD0</accession>
<name>A0A1H1MDD0_9MICO</name>
<dbReference type="OrthoDB" id="7584869at2"/>
<dbReference type="GO" id="GO:0022857">
    <property type="term" value="F:transmembrane transporter activity"/>
    <property type="evidence" value="ECO:0007669"/>
    <property type="project" value="InterPro"/>
</dbReference>
<feature type="transmembrane region" description="Helical" evidence="5">
    <location>
        <begin position="162"/>
        <end position="188"/>
    </location>
</feature>
<feature type="transmembrane region" description="Helical" evidence="5">
    <location>
        <begin position="26"/>
        <end position="49"/>
    </location>
</feature>
<dbReference type="PANTHER" id="PTHR23528">
    <property type="match status" value="1"/>
</dbReference>
<proteinExistence type="predicted"/>
<evidence type="ECO:0000256" key="1">
    <source>
        <dbReference type="ARBA" id="ARBA00004651"/>
    </source>
</evidence>
<feature type="transmembrane region" description="Helical" evidence="5">
    <location>
        <begin position="296"/>
        <end position="317"/>
    </location>
</feature>
<dbReference type="AlphaFoldDB" id="A0A1H1MDD0"/>
<dbReference type="InterPro" id="IPR011701">
    <property type="entry name" value="MFS"/>
</dbReference>
<keyword evidence="2 5" id="KW-0812">Transmembrane</keyword>
<feature type="domain" description="Major facilitator superfamily (MFS) profile" evidence="6">
    <location>
        <begin position="1"/>
        <end position="440"/>
    </location>
</feature>
<feature type="transmembrane region" description="Helical" evidence="5">
    <location>
        <begin position="128"/>
        <end position="150"/>
    </location>
</feature>
<reference evidence="8" key="1">
    <citation type="submission" date="2016-10" db="EMBL/GenBank/DDBJ databases">
        <authorList>
            <person name="Varghese N."/>
            <person name="Submissions S."/>
        </authorList>
    </citation>
    <scope>NUCLEOTIDE SEQUENCE [LARGE SCALE GENOMIC DNA]</scope>
    <source>
        <strain evidence="8">DSM 21772</strain>
    </source>
</reference>
<evidence type="ECO:0000256" key="3">
    <source>
        <dbReference type="ARBA" id="ARBA00022989"/>
    </source>
</evidence>
<dbReference type="RefSeq" id="WP_083362526.1">
    <property type="nucleotide sequence ID" value="NZ_LT629742.1"/>
</dbReference>
<gene>
    <name evidence="7" type="ORF">SAMN04489834_0372</name>
</gene>
<dbReference type="EMBL" id="LT629742">
    <property type="protein sequence ID" value="SDR84803.1"/>
    <property type="molecule type" value="Genomic_DNA"/>
</dbReference>
<feature type="transmembrane region" description="Helical" evidence="5">
    <location>
        <begin position="194"/>
        <end position="214"/>
    </location>
</feature>
<sequence>MSALSTPELLEDAPTRRVSRGWITKLSLAFLGINIVWAGPGQVLLAPQIERLTALDSGGLFSANKESNLAVIAFATALFSLIAVPLWGALSDRTRSRWGRRTPWMALGTLGAAAGLVATGFAPSLGMLALAWVLTQVFMNAVITPISAAVPDQVPVPQRGVVSGWMGFTYTFAIVLGTAVGTVATAAWSGAFGITMGYVLCAAVCVLAMLPFLFTRWEAPSVDLARQAFRLKDFLACYWVNVRTHPDFGWAWITRFFVSLSSALALFYLYYYLQDSVGLTRDDAAGDGGLRVSDGVLLLTAVYAFSVFATVVVAGVLSDRLGKRRVFVSASAVFTAVGVLTMAFSPEFPIVVVAAMVLGLGTGVFTAVDFALVTEVLPSSASNGKDIGIIGLAVNLPNMLAPIIAAFMVTAFAGYSALYVLAGVLAILGGVLVFRIRGVA</sequence>
<feature type="transmembrane region" description="Helical" evidence="5">
    <location>
        <begin position="350"/>
        <end position="377"/>
    </location>
</feature>
<evidence type="ECO:0000259" key="6">
    <source>
        <dbReference type="PROSITE" id="PS50850"/>
    </source>
</evidence>
<feature type="transmembrane region" description="Helical" evidence="5">
    <location>
        <begin position="326"/>
        <end position="344"/>
    </location>
</feature>
<dbReference type="PROSITE" id="PS50850">
    <property type="entry name" value="MFS"/>
    <property type="match status" value="1"/>
</dbReference>
<evidence type="ECO:0000313" key="8">
    <source>
        <dbReference type="Proteomes" id="UP000181956"/>
    </source>
</evidence>
<keyword evidence="8" id="KW-1185">Reference proteome</keyword>